<name>A0AA38PZ21_9AGAR</name>
<dbReference type="Proteomes" id="UP001163850">
    <property type="component" value="Unassembled WGS sequence"/>
</dbReference>
<protein>
    <submittedName>
        <fullName evidence="3">Uncharacterized protein</fullName>
    </submittedName>
</protein>
<feature type="chain" id="PRO_5041449377" evidence="2">
    <location>
        <begin position="19"/>
        <end position="139"/>
    </location>
</feature>
<gene>
    <name evidence="3" type="ORF">F5890DRAFT_1296785</name>
</gene>
<organism evidence="3 4">
    <name type="scientific">Lentinula detonsa</name>
    <dbReference type="NCBI Taxonomy" id="2804962"/>
    <lineage>
        <taxon>Eukaryota</taxon>
        <taxon>Fungi</taxon>
        <taxon>Dikarya</taxon>
        <taxon>Basidiomycota</taxon>
        <taxon>Agaricomycotina</taxon>
        <taxon>Agaricomycetes</taxon>
        <taxon>Agaricomycetidae</taxon>
        <taxon>Agaricales</taxon>
        <taxon>Marasmiineae</taxon>
        <taxon>Omphalotaceae</taxon>
        <taxon>Lentinula</taxon>
    </lineage>
</organism>
<feature type="signal peptide" evidence="2">
    <location>
        <begin position="1"/>
        <end position="18"/>
    </location>
</feature>
<evidence type="ECO:0000313" key="3">
    <source>
        <dbReference type="EMBL" id="KAJ3984449.1"/>
    </source>
</evidence>
<keyword evidence="1" id="KW-0812">Transmembrane</keyword>
<reference evidence="3" key="1">
    <citation type="submission" date="2022-08" db="EMBL/GenBank/DDBJ databases">
        <authorList>
            <consortium name="DOE Joint Genome Institute"/>
            <person name="Min B."/>
            <person name="Riley R."/>
            <person name="Sierra-Patev S."/>
            <person name="Naranjo-Ortiz M."/>
            <person name="Looney B."/>
            <person name="Konkel Z."/>
            <person name="Slot J.C."/>
            <person name="Sakamoto Y."/>
            <person name="Steenwyk J.L."/>
            <person name="Rokas A."/>
            <person name="Carro J."/>
            <person name="Camarero S."/>
            <person name="Ferreira P."/>
            <person name="Molpeceres G."/>
            <person name="Ruiz-Duenas F.J."/>
            <person name="Serrano A."/>
            <person name="Henrissat B."/>
            <person name="Drula E."/>
            <person name="Hughes K.W."/>
            <person name="Mata J.L."/>
            <person name="Ishikawa N.K."/>
            <person name="Vargas-Isla R."/>
            <person name="Ushijima S."/>
            <person name="Smith C.A."/>
            <person name="Ahrendt S."/>
            <person name="Andreopoulos W."/>
            <person name="He G."/>
            <person name="Labutti K."/>
            <person name="Lipzen A."/>
            <person name="Ng V."/>
            <person name="Sandor L."/>
            <person name="Barry K."/>
            <person name="Martinez A.T."/>
            <person name="Xiao Y."/>
            <person name="Gibbons J.G."/>
            <person name="Terashima K."/>
            <person name="Hibbett D.S."/>
            <person name="Grigoriev I.V."/>
        </authorList>
    </citation>
    <scope>NUCLEOTIDE SEQUENCE</scope>
    <source>
        <strain evidence="3">TFB7829</strain>
    </source>
</reference>
<keyword evidence="1" id="KW-1133">Transmembrane helix</keyword>
<evidence type="ECO:0000313" key="4">
    <source>
        <dbReference type="Proteomes" id="UP001163850"/>
    </source>
</evidence>
<evidence type="ECO:0000256" key="1">
    <source>
        <dbReference type="SAM" id="Phobius"/>
    </source>
</evidence>
<dbReference type="EMBL" id="MU801988">
    <property type="protein sequence ID" value="KAJ3984449.1"/>
    <property type="molecule type" value="Genomic_DNA"/>
</dbReference>
<comment type="caution">
    <text evidence="3">The sequence shown here is derived from an EMBL/GenBank/DDBJ whole genome shotgun (WGS) entry which is preliminary data.</text>
</comment>
<sequence>MFPCVLCLMYVVFAGVWAYIPPIDHLTHCFPSLLQHPPLTIVVWLVLQFMFCFCVSTYQFFYLFSVFSEQYMYYRLSKLFHFCYYLCCLDMYDTSIWRLVHNSSKISPNTWQPFSLPFVFLSQVVQIFAPTPSLLSYHR</sequence>
<feature type="transmembrane region" description="Helical" evidence="1">
    <location>
        <begin position="42"/>
        <end position="67"/>
    </location>
</feature>
<accession>A0AA38PZ21</accession>
<keyword evidence="2" id="KW-0732">Signal</keyword>
<evidence type="ECO:0000256" key="2">
    <source>
        <dbReference type="SAM" id="SignalP"/>
    </source>
</evidence>
<dbReference type="AlphaFoldDB" id="A0AA38PZ21"/>
<keyword evidence="1" id="KW-0472">Membrane</keyword>
<proteinExistence type="predicted"/>